<dbReference type="PANTHER" id="PTHR23309">
    <property type="entry name" value="3-HYDROXYACYL-COA DEHYROGENASE"/>
    <property type="match status" value="1"/>
</dbReference>
<dbReference type="GO" id="GO:0004300">
    <property type="term" value="F:enoyl-CoA hydratase activity"/>
    <property type="evidence" value="ECO:0007669"/>
    <property type="project" value="UniProtKB-ARBA"/>
</dbReference>
<evidence type="ECO:0000256" key="2">
    <source>
        <dbReference type="ARBA" id="ARBA00005005"/>
    </source>
</evidence>
<dbReference type="AlphaFoldDB" id="A0A7X0MWB1"/>
<comment type="caution">
    <text evidence="15">The sequence shown here is derived from an EMBL/GenBank/DDBJ whole genome shotgun (WGS) entry which is preliminary data.</text>
</comment>
<dbReference type="Gene3D" id="3.90.226.10">
    <property type="entry name" value="2-enoyl-CoA Hydratase, Chain A, domain 1"/>
    <property type="match status" value="1"/>
</dbReference>
<evidence type="ECO:0000256" key="5">
    <source>
        <dbReference type="ARBA" id="ARBA00023002"/>
    </source>
</evidence>
<keyword evidence="4" id="KW-0442">Lipid degradation</keyword>
<evidence type="ECO:0000256" key="6">
    <source>
        <dbReference type="ARBA" id="ARBA00023027"/>
    </source>
</evidence>
<dbReference type="InterPro" id="IPR001753">
    <property type="entry name" value="Enoyl-CoA_hydra/iso"/>
</dbReference>
<name>A0A7X0MWB1_9GAMM</name>
<dbReference type="InterPro" id="IPR008927">
    <property type="entry name" value="6-PGluconate_DH-like_C_sf"/>
</dbReference>
<dbReference type="Pfam" id="PF02737">
    <property type="entry name" value="3HCDH_N"/>
    <property type="match status" value="1"/>
</dbReference>
<evidence type="ECO:0000256" key="3">
    <source>
        <dbReference type="ARBA" id="ARBA00022832"/>
    </source>
</evidence>
<feature type="domain" description="3-hydroxyacyl-CoA dehydrogenase C-terminal" evidence="13">
    <location>
        <begin position="609"/>
        <end position="699"/>
    </location>
</feature>
<dbReference type="InterPro" id="IPR036291">
    <property type="entry name" value="NAD(P)-bd_dom_sf"/>
</dbReference>
<dbReference type="InParanoid" id="A0A7X0MWB1"/>
<keyword evidence="16" id="KW-1185">Reference proteome</keyword>
<evidence type="ECO:0000256" key="7">
    <source>
        <dbReference type="ARBA" id="ARBA00023098"/>
    </source>
</evidence>
<dbReference type="Proteomes" id="UP000528457">
    <property type="component" value="Unassembled WGS sequence"/>
</dbReference>
<dbReference type="Pfam" id="PF00725">
    <property type="entry name" value="3HCDH"/>
    <property type="match status" value="2"/>
</dbReference>
<dbReference type="EC" id="1.1.1.35" evidence="15"/>
<keyword evidence="11" id="KW-0511">Multifunctional enzyme</keyword>
<comment type="pathway">
    <text evidence="2">Lipid metabolism; fatty acid beta-oxidation.</text>
</comment>
<evidence type="ECO:0000256" key="4">
    <source>
        <dbReference type="ARBA" id="ARBA00022963"/>
    </source>
</evidence>
<evidence type="ECO:0000259" key="13">
    <source>
        <dbReference type="Pfam" id="PF00725"/>
    </source>
</evidence>
<evidence type="ECO:0000313" key="15">
    <source>
        <dbReference type="EMBL" id="MBB6520744.1"/>
    </source>
</evidence>
<dbReference type="GO" id="GO:0070403">
    <property type="term" value="F:NAD+ binding"/>
    <property type="evidence" value="ECO:0007669"/>
    <property type="project" value="InterPro"/>
</dbReference>
<dbReference type="SUPFAM" id="SSF48179">
    <property type="entry name" value="6-phosphogluconate dehydrogenase C-terminal domain-like"/>
    <property type="match status" value="2"/>
</dbReference>
<keyword evidence="10" id="KW-0456">Lyase</keyword>
<gene>
    <name evidence="15" type="ORF">HNR48_001022</name>
</gene>
<evidence type="ECO:0000259" key="14">
    <source>
        <dbReference type="Pfam" id="PF02737"/>
    </source>
</evidence>
<evidence type="ECO:0000256" key="1">
    <source>
        <dbReference type="ARBA" id="ARBA00004275"/>
    </source>
</evidence>
<dbReference type="FunFam" id="3.40.50.720:FF:000009">
    <property type="entry name" value="Fatty oxidation complex, alpha subunit"/>
    <property type="match status" value="1"/>
</dbReference>
<dbReference type="InterPro" id="IPR029045">
    <property type="entry name" value="ClpP/crotonase-like_dom_sf"/>
</dbReference>
<evidence type="ECO:0000256" key="9">
    <source>
        <dbReference type="ARBA" id="ARBA00023235"/>
    </source>
</evidence>
<dbReference type="PANTHER" id="PTHR23309:SF51">
    <property type="entry name" value="3-HYDROXYACYL-COA DEHYDROGENASE-RELATED"/>
    <property type="match status" value="1"/>
</dbReference>
<dbReference type="GO" id="GO:0016853">
    <property type="term" value="F:isomerase activity"/>
    <property type="evidence" value="ECO:0007669"/>
    <property type="project" value="UniProtKB-KW"/>
</dbReference>
<keyword evidence="7" id="KW-0443">Lipid metabolism</keyword>
<evidence type="ECO:0000256" key="12">
    <source>
        <dbReference type="ARBA" id="ARBA00049556"/>
    </source>
</evidence>
<dbReference type="GO" id="GO:0006635">
    <property type="term" value="P:fatty acid beta-oxidation"/>
    <property type="evidence" value="ECO:0007669"/>
    <property type="project" value="UniProtKB-UniPathway"/>
</dbReference>
<keyword evidence="6" id="KW-0520">NAD</keyword>
<feature type="domain" description="3-hydroxyacyl-CoA dehydrogenase C-terminal" evidence="13">
    <location>
        <begin position="482"/>
        <end position="575"/>
    </location>
</feature>
<feature type="domain" description="3-hydroxyacyl-CoA dehydrogenase NAD binding" evidence="14">
    <location>
        <begin position="302"/>
        <end position="478"/>
    </location>
</feature>
<keyword evidence="9" id="KW-0413">Isomerase</keyword>
<evidence type="ECO:0000256" key="10">
    <source>
        <dbReference type="ARBA" id="ARBA00023239"/>
    </source>
</evidence>
<dbReference type="EMBL" id="JACHHT010000001">
    <property type="protein sequence ID" value="MBB6520744.1"/>
    <property type="molecule type" value="Genomic_DNA"/>
</dbReference>
<comment type="catalytic activity">
    <reaction evidence="12">
        <text>a (3S)-3-hydroxyacyl-CoA + NAD(+) = a 3-oxoacyl-CoA + NADH + H(+)</text>
        <dbReference type="Rhea" id="RHEA:22432"/>
        <dbReference type="ChEBI" id="CHEBI:15378"/>
        <dbReference type="ChEBI" id="CHEBI:57318"/>
        <dbReference type="ChEBI" id="CHEBI:57540"/>
        <dbReference type="ChEBI" id="CHEBI:57945"/>
        <dbReference type="ChEBI" id="CHEBI:90726"/>
        <dbReference type="EC" id="1.1.1.35"/>
    </reaction>
</comment>
<evidence type="ECO:0000256" key="11">
    <source>
        <dbReference type="ARBA" id="ARBA00023268"/>
    </source>
</evidence>
<keyword evidence="5 15" id="KW-0560">Oxidoreductase</keyword>
<keyword evidence="8" id="KW-0576">Peroxisome</keyword>
<dbReference type="CDD" id="cd06558">
    <property type="entry name" value="crotonase-like"/>
    <property type="match status" value="1"/>
</dbReference>
<dbReference type="SUPFAM" id="SSF52096">
    <property type="entry name" value="ClpP/crotonase"/>
    <property type="match status" value="1"/>
</dbReference>
<organism evidence="15 16">
    <name type="scientific">Pseudoteredinibacter isoporae</name>
    <dbReference type="NCBI Taxonomy" id="570281"/>
    <lineage>
        <taxon>Bacteria</taxon>
        <taxon>Pseudomonadati</taxon>
        <taxon>Pseudomonadota</taxon>
        <taxon>Gammaproteobacteria</taxon>
        <taxon>Cellvibrionales</taxon>
        <taxon>Cellvibrionaceae</taxon>
        <taxon>Pseudoteredinibacter</taxon>
    </lineage>
</organism>
<dbReference type="Gene3D" id="3.40.50.720">
    <property type="entry name" value="NAD(P)-binding Rossmann-like Domain"/>
    <property type="match status" value="1"/>
</dbReference>
<dbReference type="UniPathway" id="UPA00659"/>
<dbReference type="Pfam" id="PF00378">
    <property type="entry name" value="ECH_1"/>
    <property type="match status" value="1"/>
</dbReference>
<dbReference type="GO" id="GO:0003857">
    <property type="term" value="F:(3S)-3-hydroxyacyl-CoA dehydrogenase (NAD+) activity"/>
    <property type="evidence" value="ECO:0007669"/>
    <property type="project" value="UniProtKB-EC"/>
</dbReference>
<dbReference type="Gene3D" id="1.10.1040.50">
    <property type="match status" value="1"/>
</dbReference>
<dbReference type="RefSeq" id="WP_166850344.1">
    <property type="nucleotide sequence ID" value="NZ_JAAONY010000001.1"/>
</dbReference>
<dbReference type="InterPro" id="IPR006108">
    <property type="entry name" value="3HC_DH_C"/>
</dbReference>
<evidence type="ECO:0000256" key="8">
    <source>
        <dbReference type="ARBA" id="ARBA00023140"/>
    </source>
</evidence>
<comment type="subcellular location">
    <subcellularLocation>
        <location evidence="1">Peroxisome</location>
    </subcellularLocation>
</comment>
<reference evidence="15 16" key="1">
    <citation type="submission" date="2020-08" db="EMBL/GenBank/DDBJ databases">
        <title>Genomic Encyclopedia of Type Strains, Phase IV (KMG-IV): sequencing the most valuable type-strain genomes for metagenomic binning, comparative biology and taxonomic classification.</title>
        <authorList>
            <person name="Goeker M."/>
        </authorList>
    </citation>
    <scope>NUCLEOTIDE SEQUENCE [LARGE SCALE GENOMIC DNA]</scope>
    <source>
        <strain evidence="15 16">DSM 22368</strain>
    </source>
</reference>
<dbReference type="InterPro" id="IPR006176">
    <property type="entry name" value="3-OHacyl-CoA_DH_NAD-bd"/>
</dbReference>
<protein>
    <submittedName>
        <fullName evidence="15">3-hydroxyacyl-CoA dehydrogenase</fullName>
        <ecNumber evidence="15">1.1.1.35</ecNumber>
    </submittedName>
</protein>
<sequence>MSEVNHYVDYRREGGIAFLSMCHAPVNTLSYELRCAIDHYLDVAEQDQEVKALVLRSELSAFSAGADISEFGTEKSFAEPSLPALCDRIDRFPKWVIAEVAGYALGGGLELALAADKRIATRGSKLGLPEVNLGILPGAGGTQRLPRLIAPSLAARMMCDGKPISSEQALDLGLVNALLASSEHSEAAIHQLLKECEAGTPDNMFEQDYSLSREEETALLEYQAQQARRWTGLKSPQAIIEAVQRGMKSSLEDALALERKLFNDCAASPQARALQHAFFAEKDALKVPGINRDDARLAIQEVAIIGSGLMGCGIAINFLLAGIPTRLLDVNSEALEKARAYIQKTIESGRDKGRISAQICEQAMAALSTASDYEDIANADLVIEAVFEDLTVKQSVFKELNRHCKAEAILASNTSTLDLNAIADVCARPENVIGLHFFSPANIMKLLEVVRTERTSEPVLATCLKLAKKINKVAVTVGVCYGFVGNRMVAPYSREAFRMVLEGASPSQVDSALREFGMAMGPIEMADMAGIDVGCMAALANQHEWQGEESYQALQFALREQGRLGQKTSAGVYRYDGGKKQEDPEVLALAKEIAQSQGIEQRNISKEEIIQRCIFSLANEGFRILEEGIALRSGDIDVIYLNGYGFPRWRGGPMQYADETGLQNVLQGLENLQKNLGAYGERWFAAAPLLKELAQANRSAKSFSNV</sequence>
<dbReference type="SUPFAM" id="SSF51735">
    <property type="entry name" value="NAD(P)-binding Rossmann-fold domains"/>
    <property type="match status" value="1"/>
</dbReference>
<evidence type="ECO:0000313" key="16">
    <source>
        <dbReference type="Proteomes" id="UP000528457"/>
    </source>
</evidence>
<accession>A0A7X0MWB1</accession>
<dbReference type="FunFam" id="1.10.1040.50:FF:000006">
    <property type="entry name" value="Peroxisomal bifunctional enzyme"/>
    <property type="match status" value="1"/>
</dbReference>
<keyword evidence="3" id="KW-0276">Fatty acid metabolism</keyword>
<proteinExistence type="predicted"/>